<dbReference type="CDD" id="cd00010">
    <property type="entry name" value="AAI_LTSS"/>
    <property type="match status" value="1"/>
</dbReference>
<dbReference type="Gene3D" id="1.10.110.10">
    <property type="entry name" value="Plant lipid-transfer and hydrophobic proteins"/>
    <property type="match status" value="1"/>
</dbReference>
<proteinExistence type="predicted"/>
<sequence>MFPSAACSDKLVTFSTCLPYVAVSPNNLTDSPPPQCCDDVSAAFGDGSAICLCYFVLRPKILGFPLNSTRLLSLTSVCPVKDQTSEANFSLETLCSGSVVLPPLQSITGPRNLMPPPIFGKALQSSLEFLIFIQGYNCVDSPPPPLMGSAEESSGGSSTEEPADGLPSPQAYQPSLQQFHLQHKGYTDSVGLG</sequence>
<feature type="domain" description="Bifunctional inhibitor/plant lipid transfer protein/seed storage helical" evidence="2">
    <location>
        <begin position="5"/>
        <end position="85"/>
    </location>
</feature>
<dbReference type="Proteomes" id="UP001318860">
    <property type="component" value="Unassembled WGS sequence"/>
</dbReference>
<feature type="compositionally biased region" description="Low complexity" evidence="1">
    <location>
        <begin position="148"/>
        <end position="160"/>
    </location>
</feature>
<evidence type="ECO:0000259" key="2">
    <source>
        <dbReference type="Pfam" id="PF14368"/>
    </source>
</evidence>
<organism evidence="3 4">
    <name type="scientific">Rehmannia glutinosa</name>
    <name type="common">Chinese foxglove</name>
    <dbReference type="NCBI Taxonomy" id="99300"/>
    <lineage>
        <taxon>Eukaryota</taxon>
        <taxon>Viridiplantae</taxon>
        <taxon>Streptophyta</taxon>
        <taxon>Embryophyta</taxon>
        <taxon>Tracheophyta</taxon>
        <taxon>Spermatophyta</taxon>
        <taxon>Magnoliopsida</taxon>
        <taxon>eudicotyledons</taxon>
        <taxon>Gunneridae</taxon>
        <taxon>Pentapetalae</taxon>
        <taxon>asterids</taxon>
        <taxon>lamiids</taxon>
        <taxon>Lamiales</taxon>
        <taxon>Orobanchaceae</taxon>
        <taxon>Rehmannieae</taxon>
        <taxon>Rehmannia</taxon>
    </lineage>
</organism>
<evidence type="ECO:0000313" key="3">
    <source>
        <dbReference type="EMBL" id="KAK6130221.1"/>
    </source>
</evidence>
<keyword evidence="4" id="KW-1185">Reference proteome</keyword>
<dbReference type="SUPFAM" id="SSF47699">
    <property type="entry name" value="Bifunctional inhibitor/lipid-transfer protein/seed storage 2S albumin"/>
    <property type="match status" value="1"/>
</dbReference>
<protein>
    <recommendedName>
        <fullName evidence="2">Bifunctional inhibitor/plant lipid transfer protein/seed storage helical domain-containing protein</fullName>
    </recommendedName>
</protein>
<dbReference type="InterPro" id="IPR016140">
    <property type="entry name" value="Bifunc_inhib/LTP/seed_store"/>
</dbReference>
<name>A0ABR0V5K1_REHGL</name>
<comment type="caution">
    <text evidence="3">The sequence shown here is derived from an EMBL/GenBank/DDBJ whole genome shotgun (WGS) entry which is preliminary data.</text>
</comment>
<dbReference type="EMBL" id="JABTTQ020001592">
    <property type="protein sequence ID" value="KAK6130221.1"/>
    <property type="molecule type" value="Genomic_DNA"/>
</dbReference>
<evidence type="ECO:0000313" key="4">
    <source>
        <dbReference type="Proteomes" id="UP001318860"/>
    </source>
</evidence>
<feature type="region of interest" description="Disordered" evidence="1">
    <location>
        <begin position="144"/>
        <end position="178"/>
    </location>
</feature>
<dbReference type="Pfam" id="PF14368">
    <property type="entry name" value="LTP_2"/>
    <property type="match status" value="1"/>
</dbReference>
<dbReference type="PANTHER" id="PTHR35747">
    <property type="entry name" value="BIFUNCTIONAL INHIBITOR/LIPID-TRANSFER PROTEIN/SEED STORAGE 2S ALBUMIN SUPERFAMILY PROTEIN"/>
    <property type="match status" value="1"/>
</dbReference>
<dbReference type="InterPro" id="IPR036312">
    <property type="entry name" value="Bifun_inhib/LTP/seed_sf"/>
</dbReference>
<dbReference type="InterPro" id="IPR053353">
    <property type="entry name" value="Plant_LTP_GPI-anchored"/>
</dbReference>
<gene>
    <name evidence="3" type="ORF">DH2020_036031</name>
</gene>
<dbReference type="PANTHER" id="PTHR35747:SF2">
    <property type="entry name" value="NON-SPECIFIC LIPID TRANSFER PROTEIN GPI-ANCHORED 25"/>
    <property type="match status" value="1"/>
</dbReference>
<accession>A0ABR0V5K1</accession>
<evidence type="ECO:0000256" key="1">
    <source>
        <dbReference type="SAM" id="MobiDB-lite"/>
    </source>
</evidence>
<reference evidence="3 4" key="1">
    <citation type="journal article" date="2021" name="Comput. Struct. Biotechnol. J.">
        <title>De novo genome assembly of the potent medicinal plant Rehmannia glutinosa using nanopore technology.</title>
        <authorList>
            <person name="Ma L."/>
            <person name="Dong C."/>
            <person name="Song C."/>
            <person name="Wang X."/>
            <person name="Zheng X."/>
            <person name="Niu Y."/>
            <person name="Chen S."/>
            <person name="Feng W."/>
        </authorList>
    </citation>
    <scope>NUCLEOTIDE SEQUENCE [LARGE SCALE GENOMIC DNA]</scope>
    <source>
        <strain evidence="3">DH-2019</strain>
    </source>
</reference>